<reference evidence="2 3" key="1">
    <citation type="submission" date="2019-11" db="EMBL/GenBank/DDBJ databases">
        <title>Draft Genome Sequence of Plant Growth-Promoting Rhizosphere-Associated Bacteria.</title>
        <authorList>
            <person name="Vasilyev I.Y."/>
            <person name="Radchenko V."/>
            <person name="Ilnitskaya E.V."/>
        </authorList>
    </citation>
    <scope>NUCLEOTIDE SEQUENCE [LARGE SCALE GENOMIC DNA]</scope>
    <source>
        <strain evidence="2 3">VRA_MhP_f</strain>
    </source>
</reference>
<dbReference type="Gene3D" id="3.40.50.970">
    <property type="match status" value="1"/>
</dbReference>
<dbReference type="Pfam" id="PF00456">
    <property type="entry name" value="Transketolase_N"/>
    <property type="match status" value="1"/>
</dbReference>
<evidence type="ECO:0000313" key="3">
    <source>
        <dbReference type="Proteomes" id="UP000461948"/>
    </source>
</evidence>
<feature type="non-terminal residue" evidence="2">
    <location>
        <position position="1"/>
    </location>
</feature>
<comment type="caution">
    <text evidence="2">The sequence shown here is derived from an EMBL/GenBank/DDBJ whole genome shotgun (WGS) entry which is preliminary data.</text>
</comment>
<dbReference type="InterPro" id="IPR005474">
    <property type="entry name" value="Transketolase_N"/>
</dbReference>
<dbReference type="GO" id="GO:0005829">
    <property type="term" value="C:cytosol"/>
    <property type="evidence" value="ECO:0007669"/>
    <property type="project" value="TreeGrafter"/>
</dbReference>
<feature type="non-terminal residue" evidence="2">
    <location>
        <position position="97"/>
    </location>
</feature>
<accession>A0A7X2MU42</accession>
<gene>
    <name evidence="2" type="ORF">GKC49_31245</name>
</gene>
<dbReference type="AlphaFoldDB" id="A0A7X2MU42"/>
<dbReference type="GO" id="GO:0006098">
    <property type="term" value="P:pentose-phosphate shunt"/>
    <property type="evidence" value="ECO:0007669"/>
    <property type="project" value="TreeGrafter"/>
</dbReference>
<proteinExistence type="predicted"/>
<feature type="domain" description="Transketolase N-terminal" evidence="1">
    <location>
        <begin position="1"/>
        <end position="95"/>
    </location>
</feature>
<name>A0A7X2MU42_ENTAG</name>
<dbReference type="PANTHER" id="PTHR43522:SF2">
    <property type="entry name" value="TRANSKETOLASE 1-RELATED"/>
    <property type="match status" value="1"/>
</dbReference>
<dbReference type="InterPro" id="IPR029061">
    <property type="entry name" value="THDP-binding"/>
</dbReference>
<organism evidence="2 3">
    <name type="scientific">Enterobacter agglomerans</name>
    <name type="common">Erwinia herbicola</name>
    <name type="synonym">Pantoea agglomerans</name>
    <dbReference type="NCBI Taxonomy" id="549"/>
    <lineage>
        <taxon>Bacteria</taxon>
        <taxon>Pseudomonadati</taxon>
        <taxon>Pseudomonadota</taxon>
        <taxon>Gammaproteobacteria</taxon>
        <taxon>Enterobacterales</taxon>
        <taxon>Erwiniaceae</taxon>
        <taxon>Pantoea</taxon>
        <taxon>Pantoea agglomerans group</taxon>
    </lineage>
</organism>
<dbReference type="EMBL" id="WKLC01002742">
    <property type="protein sequence ID" value="MSE19417.1"/>
    <property type="molecule type" value="Genomic_DNA"/>
</dbReference>
<dbReference type="PANTHER" id="PTHR43522">
    <property type="entry name" value="TRANSKETOLASE"/>
    <property type="match status" value="1"/>
</dbReference>
<dbReference type="SUPFAM" id="SSF52518">
    <property type="entry name" value="Thiamin diphosphate-binding fold (THDP-binding)"/>
    <property type="match status" value="1"/>
</dbReference>
<dbReference type="GO" id="GO:0004802">
    <property type="term" value="F:transketolase activity"/>
    <property type="evidence" value="ECO:0007669"/>
    <property type="project" value="UniProtKB-EC"/>
</dbReference>
<dbReference type="EC" id="2.2.1.1" evidence="2"/>
<evidence type="ECO:0000259" key="1">
    <source>
        <dbReference type="Pfam" id="PF00456"/>
    </source>
</evidence>
<dbReference type="InterPro" id="IPR033247">
    <property type="entry name" value="Transketolase_fam"/>
</dbReference>
<keyword evidence="2" id="KW-0808">Transferase</keyword>
<evidence type="ECO:0000313" key="2">
    <source>
        <dbReference type="EMBL" id="MSE19417.1"/>
    </source>
</evidence>
<dbReference type="Proteomes" id="UP000461948">
    <property type="component" value="Unassembled WGS sequence"/>
</dbReference>
<sequence length="97" mass="10590">LLMCKTVIGFGSPNKAGTHDSHGAPLGDDEVALTRKQLGWNHAPFVIPSDIYAEWDAKEAGQAKESAWNEKFAAYAQAHPELAAEFKRRVSNELPAN</sequence>
<protein>
    <submittedName>
        <fullName evidence="2">Transketolase</fullName>
        <ecNumber evidence="2">2.2.1.1</ecNumber>
    </submittedName>
</protein>